<feature type="transmembrane region" description="Helical" evidence="2">
    <location>
        <begin position="1025"/>
        <end position="1045"/>
    </location>
</feature>
<keyword evidence="2" id="KW-0472">Membrane</keyword>
<dbReference type="Proteomes" id="UP000748752">
    <property type="component" value="Unassembled WGS sequence"/>
</dbReference>
<evidence type="ECO:0000313" key="3">
    <source>
        <dbReference type="EMBL" id="MBK1630557.1"/>
    </source>
</evidence>
<dbReference type="PRINTS" id="PR00702">
    <property type="entry name" value="ACRIFLAVINRP"/>
</dbReference>
<dbReference type="Gene3D" id="3.30.70.1440">
    <property type="entry name" value="Multidrug efflux transporter AcrB pore domain"/>
    <property type="match status" value="1"/>
</dbReference>
<feature type="transmembrane region" description="Helical" evidence="2">
    <location>
        <begin position="1057"/>
        <end position="1082"/>
    </location>
</feature>
<comment type="caution">
    <text evidence="3">The sequence shown here is derived from an EMBL/GenBank/DDBJ whole genome shotgun (WGS) entry which is preliminary data.</text>
</comment>
<feature type="transmembrane region" description="Helical" evidence="2">
    <location>
        <begin position="404"/>
        <end position="427"/>
    </location>
</feature>
<feature type="transmembrane region" description="Helical" evidence="2">
    <location>
        <begin position="433"/>
        <end position="454"/>
    </location>
</feature>
<feature type="compositionally biased region" description="Gly residues" evidence="1">
    <location>
        <begin position="19"/>
        <end position="29"/>
    </location>
</feature>
<dbReference type="EMBL" id="NRRV01000013">
    <property type="protein sequence ID" value="MBK1630557.1"/>
    <property type="molecule type" value="Genomic_DNA"/>
</dbReference>
<dbReference type="PANTHER" id="PTHR32063">
    <property type="match status" value="1"/>
</dbReference>
<gene>
    <name evidence="3" type="ORF">CKO31_07320</name>
</gene>
<keyword evidence="4" id="KW-1185">Reference proteome</keyword>
<dbReference type="InterPro" id="IPR027463">
    <property type="entry name" value="AcrB_DN_DC_subdom"/>
</dbReference>
<dbReference type="InterPro" id="IPR001036">
    <property type="entry name" value="Acrflvin-R"/>
</dbReference>
<evidence type="ECO:0000256" key="1">
    <source>
        <dbReference type="SAM" id="MobiDB-lite"/>
    </source>
</evidence>
<dbReference type="SUPFAM" id="SSF82714">
    <property type="entry name" value="Multidrug efflux transporter AcrB TolC docking domain, DN and DC subdomains"/>
    <property type="match status" value="2"/>
</dbReference>
<feature type="transmembrane region" description="Helical" evidence="2">
    <location>
        <begin position="928"/>
        <end position="947"/>
    </location>
</feature>
<reference evidence="3 4" key="1">
    <citation type="journal article" date="2020" name="Microorganisms">
        <title>Osmotic Adaptation and Compatible Solute Biosynthesis of Phototrophic Bacteria as Revealed from Genome Analyses.</title>
        <authorList>
            <person name="Imhoff J.F."/>
            <person name="Rahn T."/>
            <person name="Kunzel S."/>
            <person name="Keller A."/>
            <person name="Neulinger S.C."/>
        </authorList>
    </citation>
    <scope>NUCLEOTIDE SEQUENCE [LARGE SCALE GENOMIC DNA]</scope>
    <source>
        <strain evidence="3 4">DSM 6210</strain>
    </source>
</reference>
<organism evidence="3 4">
    <name type="scientific">Thiohalocapsa halophila</name>
    <dbReference type="NCBI Taxonomy" id="69359"/>
    <lineage>
        <taxon>Bacteria</taxon>
        <taxon>Pseudomonadati</taxon>
        <taxon>Pseudomonadota</taxon>
        <taxon>Gammaproteobacteria</taxon>
        <taxon>Chromatiales</taxon>
        <taxon>Chromatiaceae</taxon>
        <taxon>Thiohalocapsa</taxon>
    </lineage>
</organism>
<dbReference type="SUPFAM" id="SSF82866">
    <property type="entry name" value="Multidrug efflux transporter AcrB transmembrane domain"/>
    <property type="match status" value="2"/>
</dbReference>
<dbReference type="Pfam" id="PF00873">
    <property type="entry name" value="ACR_tran"/>
    <property type="match status" value="1"/>
</dbReference>
<dbReference type="Gene3D" id="3.30.70.1320">
    <property type="entry name" value="Multidrug efflux transporter AcrB pore domain like"/>
    <property type="match status" value="1"/>
</dbReference>
<dbReference type="Gene3D" id="3.30.2090.10">
    <property type="entry name" value="Multidrug efflux transporter AcrB TolC docking domain, DN and DC subdomains"/>
    <property type="match status" value="2"/>
</dbReference>
<dbReference type="Gene3D" id="1.20.1640.10">
    <property type="entry name" value="Multidrug efflux transporter AcrB transmembrane domain"/>
    <property type="match status" value="2"/>
</dbReference>
<proteinExistence type="predicted"/>
<feature type="transmembrane region" description="Helical" evidence="2">
    <location>
        <begin position="570"/>
        <end position="592"/>
    </location>
</feature>
<dbReference type="RefSeq" id="WP_200235540.1">
    <property type="nucleotide sequence ID" value="NZ_NRRV01000013.1"/>
</dbReference>
<sequence length="1096" mass="116665">MAATNAQPPDAQEGQQGPPRGGGSGPGNGLGPAGRIARWCIDSPLTPLLLIATLAIGMLGLWTTPRQEDPDISVPMVDVRVQWPGGDAQQVASQAIEPLARILGELADVKHLYAQSRRGGGLVTVRFRVGADMAKAVVRVRDKIRAHTQLIPPGVTDWRARVKGIDDVPVFAATLWSRHLDDAALRTLAFDLLQRLQAVPETAAGYIVGGRPRQITIEPQPEQLEGFDITLTQLAETVRGANAEQPSGAVERAGERLTVSAGAKLDSAEDVRRLVVGHRGGTPVYVADVARVTDGPAEPEQALLHYPGAAAGEDRTAEAPAPAVTLAIAKAPGANGVTVTRALRERLATLQDQVIPASVQVEITRDYGESANAKVNELLSSLLGATAAVSVLTLLAVGLRPALVVLAVIPVVILLTVWAAGMLGFTINRVSLFALIFSIGILVDDATVVAENIFRRWLAAGETSAATAVDAVREVGNPTILATLTVLAALLPMGFVTGMMGPYMRPISVLGSVAMGFSLLAAFVFTPWLAYRLRPRVRSLERAARRERRVQHLLARAYRPLLLPLLERRAVAWGFLAGIVAAFLAALSLLPLQAVSVKMLPYDNKREIDVIIDLPEGTALAETANAAHGMAEAVRALPEVRSVQAHIGTAAPVDFNGLVRHYDLRDAPWQADLQIRLLDKDRRERSSHALAAAIREHLRPLAQDAGAHMAVVEMPPGPPVRQTLVAVVYGPDSAARRALTEQLTGFFEEAKGVVDVDNSLRAPHERWHFRVDTEQASRYGVPVSRVTQTLAMAMGGHRLGAVEQGTDQEPVHLVLQLPLGERSQIARLGNLPVAAGDGSVPLAALGDFQRERQPEVIRHKDLRAVEYVTAGMTGRLGAPIYGMLQVEGMLDAAELPGGTLTAPPDPAAGSGFEWAGEWTVTYETFRDLGLAFIAALALIYVLLVAEFRNFVHPAVIMAPIPLTLIGILPGHWLLGAEFTATSMIGFIALAGIEVRNSILLVDFAQQAVLRGANVKDALVEAGQTRLRPVWVTDLTMMAGAVAILFDPVFQGMAVSLLFGPIIAVPLTLLVVPLGCLSTAGAFARPEGRSAPAAGSA</sequence>
<dbReference type="PANTHER" id="PTHR32063:SF16">
    <property type="entry name" value="CATION EFFLUX SYSTEM (ACRB_ACRD_ACRF FAMILY)"/>
    <property type="match status" value="1"/>
</dbReference>
<dbReference type="Gene3D" id="3.30.70.1430">
    <property type="entry name" value="Multidrug efflux transporter AcrB pore domain"/>
    <property type="match status" value="2"/>
</dbReference>
<feature type="region of interest" description="Disordered" evidence="1">
    <location>
        <begin position="1"/>
        <end position="29"/>
    </location>
</feature>
<keyword evidence="2" id="KW-0812">Transmembrane</keyword>
<accession>A0ABS1CF65</accession>
<evidence type="ECO:0000256" key="2">
    <source>
        <dbReference type="SAM" id="Phobius"/>
    </source>
</evidence>
<dbReference type="SUPFAM" id="SSF82693">
    <property type="entry name" value="Multidrug efflux transporter AcrB pore domain, PN1, PN2, PC1 and PC2 subdomains"/>
    <property type="match status" value="3"/>
</dbReference>
<keyword evidence="2" id="KW-1133">Transmembrane helix</keyword>
<name>A0ABS1CF65_9GAMM</name>
<evidence type="ECO:0000313" key="4">
    <source>
        <dbReference type="Proteomes" id="UP000748752"/>
    </source>
</evidence>
<feature type="transmembrane region" description="Helical" evidence="2">
    <location>
        <begin position="475"/>
        <end position="495"/>
    </location>
</feature>
<protein>
    <submittedName>
        <fullName evidence="3">Acriflavin resistance protein</fullName>
    </submittedName>
</protein>
<feature type="transmembrane region" description="Helical" evidence="2">
    <location>
        <begin position="507"/>
        <end position="531"/>
    </location>
</feature>
<feature type="transmembrane region" description="Helical" evidence="2">
    <location>
        <begin position="954"/>
        <end position="974"/>
    </location>
</feature>